<gene>
    <name evidence="1" type="ORF">ENO36_04610</name>
</gene>
<reference evidence="1" key="1">
    <citation type="journal article" date="2020" name="mSystems">
        <title>Genome- and Community-Level Interaction Insights into Carbon Utilization and Element Cycling Functions of Hydrothermarchaeota in Hydrothermal Sediment.</title>
        <authorList>
            <person name="Zhou Z."/>
            <person name="Liu Y."/>
            <person name="Xu W."/>
            <person name="Pan J."/>
            <person name="Luo Z.H."/>
            <person name="Li M."/>
        </authorList>
    </citation>
    <scope>NUCLEOTIDE SEQUENCE [LARGE SCALE GENOMIC DNA]</scope>
    <source>
        <strain evidence="1">SpSt-1259</strain>
    </source>
</reference>
<dbReference type="InterPro" id="IPR018665">
    <property type="entry name" value="DUF2122_RecB-nuclease-rel"/>
</dbReference>
<dbReference type="AlphaFoldDB" id="A0A7C2YZ05"/>
<evidence type="ECO:0008006" key="2">
    <source>
        <dbReference type="Google" id="ProtNLM"/>
    </source>
</evidence>
<organism evidence="1">
    <name type="scientific">Fervidicoccus fontis</name>
    <dbReference type="NCBI Taxonomy" id="683846"/>
    <lineage>
        <taxon>Archaea</taxon>
        <taxon>Thermoproteota</taxon>
        <taxon>Thermoprotei</taxon>
        <taxon>Fervidicoccales</taxon>
        <taxon>Fervidicoccaceae</taxon>
        <taxon>Fervidicoccus</taxon>
    </lineage>
</organism>
<dbReference type="Proteomes" id="UP000885664">
    <property type="component" value="Unassembled WGS sequence"/>
</dbReference>
<name>A0A7C2YZ05_9CREN</name>
<accession>A0A7C2YZ05</accession>
<comment type="caution">
    <text evidence="1">The sequence shown here is derived from an EMBL/GenBank/DDBJ whole genome shotgun (WGS) entry which is preliminary data.</text>
</comment>
<evidence type="ECO:0000313" key="1">
    <source>
        <dbReference type="EMBL" id="HEU98115.1"/>
    </source>
</evidence>
<proteinExistence type="predicted"/>
<sequence>MKVVIGLHDVSSTSRLTDFLRTLFAFDIRVDLVVLSRVTGAAAQYGLPEASKLLFKRGVSFLILQDIGDYREIFSNYKIIQYSASKGRPISKMREIGMEPERENVLLLFSGSDAGFTSGEIIEGAVVIRLPEAPRELPPESALSLVLHMLSEKGE</sequence>
<protein>
    <recommendedName>
        <fullName evidence="2">Exonuclease</fullName>
    </recommendedName>
</protein>
<dbReference type="Pfam" id="PF09895">
    <property type="entry name" value="DUF2122"/>
    <property type="match status" value="1"/>
</dbReference>
<dbReference type="EMBL" id="DSFE01000095">
    <property type="protein sequence ID" value="HEU98115.1"/>
    <property type="molecule type" value="Genomic_DNA"/>
</dbReference>